<evidence type="ECO:0000313" key="2">
    <source>
        <dbReference type="EMBL" id="KKK87291.1"/>
    </source>
</evidence>
<organism evidence="2">
    <name type="scientific">marine sediment metagenome</name>
    <dbReference type="NCBI Taxonomy" id="412755"/>
    <lineage>
        <taxon>unclassified sequences</taxon>
        <taxon>metagenomes</taxon>
        <taxon>ecological metagenomes</taxon>
    </lineage>
</organism>
<feature type="non-terminal residue" evidence="2">
    <location>
        <position position="1"/>
    </location>
</feature>
<protein>
    <recommendedName>
        <fullName evidence="3">DUF5009 domain-containing protein</fullName>
    </recommendedName>
</protein>
<sequence>YLFAHVGGATMINSILKPLPATFFGWAGEVWVGMITASLASFALWLICYWLYKRKIFIKI</sequence>
<proteinExistence type="predicted"/>
<accession>A0A0F9BSD0</accession>
<evidence type="ECO:0000256" key="1">
    <source>
        <dbReference type="SAM" id="Phobius"/>
    </source>
</evidence>
<keyword evidence="1" id="KW-0472">Membrane</keyword>
<dbReference type="AlphaFoldDB" id="A0A0F9BSD0"/>
<name>A0A0F9BSD0_9ZZZZ</name>
<gene>
    <name evidence="2" type="ORF">LCGC14_2754720</name>
</gene>
<dbReference type="EMBL" id="LAZR01050469">
    <property type="protein sequence ID" value="KKK87291.1"/>
    <property type="molecule type" value="Genomic_DNA"/>
</dbReference>
<evidence type="ECO:0008006" key="3">
    <source>
        <dbReference type="Google" id="ProtNLM"/>
    </source>
</evidence>
<reference evidence="2" key="1">
    <citation type="journal article" date="2015" name="Nature">
        <title>Complex archaea that bridge the gap between prokaryotes and eukaryotes.</title>
        <authorList>
            <person name="Spang A."/>
            <person name="Saw J.H."/>
            <person name="Jorgensen S.L."/>
            <person name="Zaremba-Niedzwiedzka K."/>
            <person name="Martijn J."/>
            <person name="Lind A.E."/>
            <person name="van Eijk R."/>
            <person name="Schleper C."/>
            <person name="Guy L."/>
            <person name="Ettema T.J."/>
        </authorList>
    </citation>
    <scope>NUCLEOTIDE SEQUENCE</scope>
</reference>
<keyword evidence="1" id="KW-1133">Transmembrane helix</keyword>
<comment type="caution">
    <text evidence="2">The sequence shown here is derived from an EMBL/GenBank/DDBJ whole genome shotgun (WGS) entry which is preliminary data.</text>
</comment>
<keyword evidence="1" id="KW-0812">Transmembrane</keyword>
<feature type="transmembrane region" description="Helical" evidence="1">
    <location>
        <begin position="30"/>
        <end position="52"/>
    </location>
</feature>